<dbReference type="EMBL" id="JAPEUY010000002">
    <property type="protein sequence ID" value="KAJ4376080.1"/>
    <property type="molecule type" value="Genomic_DNA"/>
</dbReference>
<evidence type="ECO:0000256" key="1">
    <source>
        <dbReference type="SAM" id="MobiDB-lite"/>
    </source>
</evidence>
<name>A0A9W8YF45_9PLEO</name>
<gene>
    <name evidence="2" type="ORF">N0V83_001361</name>
</gene>
<sequence>MPPKKSRSRPPRRQPATPTLPADARELGEQLAVFFTDPRNRLVKDTYKNDIATYKAWHPLSPTPRRDEDMQRNLHDYPYRVRMLNQLIQAIEQAMASFNAPGRILGEREEADTSEDVNEEAGATPAAMEWEYRCLAAIRLTMFMFLEAGAALYHVGDSSMVLLKHGTAMLIPPAKPAKLRQVCDQIRSTAEYVITFRDFLQAIVAHGAGVLGRFYQKKDRRGQSPHDRTFLAPLLVNDNHSEVLSIGHAAKNVYDWCTYGAKINILVSEFGPGCIFPLAKFLSQDFLKTKITGTGPYYEEAIRGPVEASFHRKPASWSSI</sequence>
<evidence type="ECO:0000313" key="2">
    <source>
        <dbReference type="EMBL" id="KAJ4376080.1"/>
    </source>
</evidence>
<keyword evidence="3" id="KW-1185">Reference proteome</keyword>
<dbReference type="Proteomes" id="UP001140560">
    <property type="component" value="Unassembled WGS sequence"/>
</dbReference>
<comment type="caution">
    <text evidence="2">The sequence shown here is derived from an EMBL/GenBank/DDBJ whole genome shotgun (WGS) entry which is preliminary data.</text>
</comment>
<organism evidence="2 3">
    <name type="scientific">Neocucurbitaria cava</name>
    <dbReference type="NCBI Taxonomy" id="798079"/>
    <lineage>
        <taxon>Eukaryota</taxon>
        <taxon>Fungi</taxon>
        <taxon>Dikarya</taxon>
        <taxon>Ascomycota</taxon>
        <taxon>Pezizomycotina</taxon>
        <taxon>Dothideomycetes</taxon>
        <taxon>Pleosporomycetidae</taxon>
        <taxon>Pleosporales</taxon>
        <taxon>Pleosporineae</taxon>
        <taxon>Cucurbitariaceae</taxon>
        <taxon>Neocucurbitaria</taxon>
    </lineage>
</organism>
<accession>A0A9W8YF45</accession>
<proteinExistence type="predicted"/>
<feature type="region of interest" description="Disordered" evidence="1">
    <location>
        <begin position="1"/>
        <end position="24"/>
    </location>
</feature>
<dbReference type="AlphaFoldDB" id="A0A9W8YF45"/>
<evidence type="ECO:0000313" key="3">
    <source>
        <dbReference type="Proteomes" id="UP001140560"/>
    </source>
</evidence>
<feature type="compositionally biased region" description="Basic residues" evidence="1">
    <location>
        <begin position="1"/>
        <end position="12"/>
    </location>
</feature>
<reference evidence="2" key="1">
    <citation type="submission" date="2022-10" db="EMBL/GenBank/DDBJ databases">
        <title>Tapping the CABI collections for fungal endophytes: first genome assemblies for Collariella, Neodidymelliopsis, Ascochyta clinopodiicola, Didymella pomorum, Didymosphaeria variabile, Neocosmospora piperis and Neocucurbitaria cava.</title>
        <authorList>
            <person name="Hill R."/>
        </authorList>
    </citation>
    <scope>NUCLEOTIDE SEQUENCE</scope>
    <source>
        <strain evidence="2">IMI 356814</strain>
    </source>
</reference>
<dbReference type="OrthoDB" id="3938123at2759"/>
<protein>
    <submittedName>
        <fullName evidence="2">Uncharacterized protein</fullName>
    </submittedName>
</protein>